<dbReference type="InterPro" id="IPR029058">
    <property type="entry name" value="AB_hydrolase_fold"/>
</dbReference>
<keyword evidence="2" id="KW-0378">Hydrolase</keyword>
<reference evidence="2 3" key="1">
    <citation type="submission" date="2016-10" db="EMBL/GenBank/DDBJ databases">
        <authorList>
            <person name="de Groot N.N."/>
        </authorList>
    </citation>
    <scope>NUCLEOTIDE SEQUENCE [LARGE SCALE GENOMIC DNA]</scope>
    <source>
        <strain evidence="2 3">DSM 21800</strain>
    </source>
</reference>
<accession>A0A1H1VG21</accession>
<keyword evidence="2" id="KW-0645">Protease</keyword>
<keyword evidence="3" id="KW-1185">Reference proteome</keyword>
<feature type="region of interest" description="Disordered" evidence="1">
    <location>
        <begin position="1"/>
        <end position="33"/>
    </location>
</feature>
<proteinExistence type="predicted"/>
<name>A0A1H1VG21_9ACTN</name>
<dbReference type="Pfam" id="PF00450">
    <property type="entry name" value="Peptidase_S10"/>
    <property type="match status" value="1"/>
</dbReference>
<gene>
    <name evidence="2" type="ORF">SAMN04489812_3198</name>
</gene>
<dbReference type="Proteomes" id="UP000199103">
    <property type="component" value="Chromosome I"/>
</dbReference>
<dbReference type="OrthoDB" id="9770107at2"/>
<protein>
    <submittedName>
        <fullName evidence="2">Carboxypeptidase C (Cathepsin A)</fullName>
    </submittedName>
</protein>
<organism evidence="2 3">
    <name type="scientific">Microlunatus soli</name>
    <dbReference type="NCBI Taxonomy" id="630515"/>
    <lineage>
        <taxon>Bacteria</taxon>
        <taxon>Bacillati</taxon>
        <taxon>Actinomycetota</taxon>
        <taxon>Actinomycetes</taxon>
        <taxon>Propionibacteriales</taxon>
        <taxon>Propionibacteriaceae</taxon>
        <taxon>Microlunatus</taxon>
    </lineage>
</organism>
<dbReference type="AlphaFoldDB" id="A0A1H1VG21"/>
<dbReference type="EMBL" id="LT629772">
    <property type="protein sequence ID" value="SDS83683.1"/>
    <property type="molecule type" value="Genomic_DNA"/>
</dbReference>
<evidence type="ECO:0000313" key="2">
    <source>
        <dbReference type="EMBL" id="SDS83683.1"/>
    </source>
</evidence>
<dbReference type="RefSeq" id="WP_157683501.1">
    <property type="nucleotide sequence ID" value="NZ_LT629772.1"/>
</dbReference>
<feature type="compositionally biased region" description="Polar residues" evidence="1">
    <location>
        <begin position="22"/>
        <end position="33"/>
    </location>
</feature>
<sequence length="498" mass="55291">MTDSSNDASAARPESSVEERSTPQVSDELTSSTHQLKIGRRTLRYTARTGRVVLWEETIKDDVWQGRKPRAQVSITAYTADETDPQTRPVTFAFNGGPGSSSVWLHMGLLGPKRVIMGDAGNLQPPPYDVADNPQSLLAVSDLVFIDPVSTGRSRVVEGEKAQDFHGFTADIASVGEIIRQWVTANGRWGSPKFLAGESYGTTRAAGLAEHLQGEHGLYLNGLMLISSVLDFGTGNFERGGDRAHALYLPFYAATAHYHGKHGRRTLKSVLAEAEAYAARDYPYVLARGSRLTPAERAEAVATIARLTGVSEDYVDRADLRLEHWRYFGELRRSEGLTVGRLDSRFTGPAASGIAESMDADPSMDAIMGPYAAAFQHYLYSDLGVRDSSQFHVFGKGVIEKWSYKEFENAPVYVIDKLSRAMRQNPHLAVHFGYGYYDGATPYYAAEDSVAHLQIPASLRDNLEHHYYEAGHMMYVHEESRLQQSQQLADFVRRRSNR</sequence>
<dbReference type="GO" id="GO:0006508">
    <property type="term" value="P:proteolysis"/>
    <property type="evidence" value="ECO:0007669"/>
    <property type="project" value="InterPro"/>
</dbReference>
<dbReference type="SUPFAM" id="SSF53474">
    <property type="entry name" value="alpha/beta-Hydrolases"/>
    <property type="match status" value="1"/>
</dbReference>
<keyword evidence="2" id="KW-0121">Carboxypeptidase</keyword>
<dbReference type="STRING" id="630515.SAMN04489812_3198"/>
<evidence type="ECO:0000256" key="1">
    <source>
        <dbReference type="SAM" id="MobiDB-lite"/>
    </source>
</evidence>
<evidence type="ECO:0000313" key="3">
    <source>
        <dbReference type="Proteomes" id="UP000199103"/>
    </source>
</evidence>
<dbReference type="GO" id="GO:0004185">
    <property type="term" value="F:serine-type carboxypeptidase activity"/>
    <property type="evidence" value="ECO:0007669"/>
    <property type="project" value="InterPro"/>
</dbReference>
<dbReference type="InterPro" id="IPR001563">
    <property type="entry name" value="Peptidase_S10"/>
</dbReference>
<dbReference type="Gene3D" id="3.40.50.1820">
    <property type="entry name" value="alpha/beta hydrolase"/>
    <property type="match status" value="1"/>
</dbReference>